<name>A0ABV8HT08_9ACTN</name>
<dbReference type="EMBL" id="JBHSBB010000013">
    <property type="protein sequence ID" value="MFC4033419.1"/>
    <property type="molecule type" value="Genomic_DNA"/>
</dbReference>
<protein>
    <submittedName>
        <fullName evidence="1">Uncharacterized protein</fullName>
    </submittedName>
</protein>
<dbReference type="Proteomes" id="UP001595765">
    <property type="component" value="Unassembled WGS sequence"/>
</dbReference>
<sequence length="82" mass="8055">MSDQAAWCRVVPPDDVRADQHTDRDEAGVHLAMELTSDGKAKAAAAAGPAGGHVVVGAGVGAEGGGCLVDGDLPAFGEDSLG</sequence>
<comment type="caution">
    <text evidence="1">The sequence shown here is derived from an EMBL/GenBank/DDBJ whole genome shotgun (WGS) entry which is preliminary data.</text>
</comment>
<dbReference type="RefSeq" id="WP_386430514.1">
    <property type="nucleotide sequence ID" value="NZ_JBHSBB010000013.1"/>
</dbReference>
<keyword evidence="2" id="KW-1185">Reference proteome</keyword>
<gene>
    <name evidence="1" type="ORF">ACFO3J_18315</name>
</gene>
<organism evidence="1 2">
    <name type="scientific">Streptomyces polygonati</name>
    <dbReference type="NCBI Taxonomy" id="1617087"/>
    <lineage>
        <taxon>Bacteria</taxon>
        <taxon>Bacillati</taxon>
        <taxon>Actinomycetota</taxon>
        <taxon>Actinomycetes</taxon>
        <taxon>Kitasatosporales</taxon>
        <taxon>Streptomycetaceae</taxon>
        <taxon>Streptomyces</taxon>
    </lineage>
</organism>
<proteinExistence type="predicted"/>
<accession>A0ABV8HT08</accession>
<reference evidence="2" key="1">
    <citation type="journal article" date="2019" name="Int. J. Syst. Evol. Microbiol.">
        <title>The Global Catalogue of Microorganisms (GCM) 10K type strain sequencing project: providing services to taxonomists for standard genome sequencing and annotation.</title>
        <authorList>
            <consortium name="The Broad Institute Genomics Platform"/>
            <consortium name="The Broad Institute Genome Sequencing Center for Infectious Disease"/>
            <person name="Wu L."/>
            <person name="Ma J."/>
        </authorList>
    </citation>
    <scope>NUCLEOTIDE SEQUENCE [LARGE SCALE GENOMIC DNA]</scope>
    <source>
        <strain evidence="2">CGMCC 4.7237</strain>
    </source>
</reference>
<evidence type="ECO:0000313" key="1">
    <source>
        <dbReference type="EMBL" id="MFC4033419.1"/>
    </source>
</evidence>
<evidence type="ECO:0000313" key="2">
    <source>
        <dbReference type="Proteomes" id="UP001595765"/>
    </source>
</evidence>